<accession>A0A4Q0YW33</accession>
<organism evidence="1 2">
    <name type="scientific">Veronia nyctiphanis</name>
    <dbReference type="NCBI Taxonomy" id="1278244"/>
    <lineage>
        <taxon>Bacteria</taxon>
        <taxon>Pseudomonadati</taxon>
        <taxon>Pseudomonadota</taxon>
        <taxon>Gammaproteobacteria</taxon>
        <taxon>Vibrionales</taxon>
        <taxon>Vibrionaceae</taxon>
        <taxon>Veronia</taxon>
    </lineage>
</organism>
<keyword evidence="2" id="KW-1185">Reference proteome</keyword>
<reference evidence="1 2" key="1">
    <citation type="submission" date="2017-10" db="EMBL/GenBank/DDBJ databases">
        <title>Nyctiphanis sp. nov., isolated from the stomach of the euphausiid Nyctiphanes simplex (Hansen, 1911) in the Gulf of California.</title>
        <authorList>
            <person name="Gomez-Gil B."/>
            <person name="Aguilar-Mendez M."/>
            <person name="Lopez-Cortes A."/>
            <person name="Gomez-Gutierrez J."/>
            <person name="Roque A."/>
            <person name="Lang E."/>
            <person name="Gonzalez-Castillo A."/>
        </authorList>
    </citation>
    <scope>NUCLEOTIDE SEQUENCE [LARGE SCALE GENOMIC DNA]</scope>
    <source>
        <strain evidence="1 2">CAIM 600</strain>
    </source>
</reference>
<evidence type="ECO:0000313" key="2">
    <source>
        <dbReference type="Proteomes" id="UP000290287"/>
    </source>
</evidence>
<evidence type="ECO:0000313" key="1">
    <source>
        <dbReference type="EMBL" id="RXJ74454.1"/>
    </source>
</evidence>
<dbReference type="AlphaFoldDB" id="A0A4Q0YW33"/>
<comment type="caution">
    <text evidence="1">The sequence shown here is derived from an EMBL/GenBank/DDBJ whole genome shotgun (WGS) entry which is preliminary data.</text>
</comment>
<name>A0A4Q0YW33_9GAMM</name>
<sequence length="405" mass="46639">MDESQQSESIKIVHVVGDFSSRVQLQFMETTINSLPLYRHTVIYLEEIERVNWPWFKILSPSDLKDVKKWPLLSEFLSIRRLFKQQNTEIVITYGEKTFPYQLISKFEPSLRRIHIHTSPTPPFVNGAWLSKFFSILAFWCVDNIVFTHSLPFNLCTERSSFNKKACLLRPGINNKIYCPPIRIVKKQSTTQGDNNKHIDTSLTFGVWVEKGQSLFLKEVLTAYQAVRRNSQEFREGAQILVGCSCKSENHQTEKLLSSFSDSKEHIILLALDEGEQGFINRIDIAMHKYVDAFPTLNMLKTMSMGIPTIGYCSPRHRYSLGDAAMECRPILPVLSQNSIMKAFLKYYLCPTERNRAGRECRLHVVREFNSSKFTEGFKQLLRTEGTYTEDGVADSKGAEQQAKH</sequence>
<protein>
    <submittedName>
        <fullName evidence="1">Uncharacterized protein</fullName>
    </submittedName>
</protein>
<dbReference type="EMBL" id="PEIB01000002">
    <property type="protein sequence ID" value="RXJ74454.1"/>
    <property type="molecule type" value="Genomic_DNA"/>
</dbReference>
<dbReference type="Proteomes" id="UP000290287">
    <property type="component" value="Unassembled WGS sequence"/>
</dbReference>
<proteinExistence type="predicted"/>
<dbReference type="RefSeq" id="WP_129120922.1">
    <property type="nucleotide sequence ID" value="NZ_PEIB01000002.1"/>
</dbReference>
<dbReference type="SUPFAM" id="SSF53756">
    <property type="entry name" value="UDP-Glycosyltransferase/glycogen phosphorylase"/>
    <property type="match status" value="1"/>
</dbReference>
<gene>
    <name evidence="1" type="ORF">CS022_02315</name>
</gene>